<dbReference type="GO" id="GO:0009381">
    <property type="term" value="F:excinuclease ABC activity"/>
    <property type="evidence" value="ECO:0007669"/>
    <property type="project" value="InterPro"/>
</dbReference>
<evidence type="ECO:0000259" key="1">
    <source>
        <dbReference type="PROSITE" id="PS50165"/>
    </source>
</evidence>
<feature type="domain" description="UvrC family homology region profile" evidence="1">
    <location>
        <begin position="6"/>
        <end position="37"/>
    </location>
</feature>
<dbReference type="PROSITE" id="PS50165">
    <property type="entry name" value="UVRC"/>
    <property type="match status" value="1"/>
</dbReference>
<dbReference type="AlphaFoldDB" id="A0A1F5BG24"/>
<sequence length="105" mass="11842">MMAEILERRLKHAEWPLPQLIVLDGGKGQLSAGLKILKKLKLSIPVCALAKKEEELYLPGRKNPLPLKSLSSELAFLFQRIRDEAHRFAVSYHRALRSRGLAKSG</sequence>
<name>A0A1F5BG24_9BACT</name>
<evidence type="ECO:0000313" key="3">
    <source>
        <dbReference type="Proteomes" id="UP000179184"/>
    </source>
</evidence>
<comment type="caution">
    <text evidence="2">The sequence shown here is derived from an EMBL/GenBank/DDBJ whole genome shotgun (WGS) entry which is preliminary data.</text>
</comment>
<dbReference type="InterPro" id="IPR050066">
    <property type="entry name" value="UvrABC_protein_C"/>
</dbReference>
<organism evidence="2 3">
    <name type="scientific">Candidatus Azambacteria bacterium RIFCSPHIGHO2_02_46_12</name>
    <dbReference type="NCBI Taxonomy" id="1797295"/>
    <lineage>
        <taxon>Bacteria</taxon>
        <taxon>Candidatus Azamiibacteriota</taxon>
    </lineage>
</organism>
<dbReference type="GO" id="GO:0006974">
    <property type="term" value="P:DNA damage response"/>
    <property type="evidence" value="ECO:0007669"/>
    <property type="project" value="TreeGrafter"/>
</dbReference>
<dbReference type="EMBL" id="MEYN01000048">
    <property type="protein sequence ID" value="OGD29551.1"/>
    <property type="molecule type" value="Genomic_DNA"/>
</dbReference>
<protein>
    <recommendedName>
        <fullName evidence="1">UvrC family homology region profile domain-containing protein</fullName>
    </recommendedName>
</protein>
<dbReference type="InterPro" id="IPR001162">
    <property type="entry name" value="UvrC_RNase_H_dom"/>
</dbReference>
<dbReference type="PANTHER" id="PTHR30562:SF1">
    <property type="entry name" value="UVRABC SYSTEM PROTEIN C"/>
    <property type="match status" value="1"/>
</dbReference>
<dbReference type="GO" id="GO:0009380">
    <property type="term" value="C:excinuclease repair complex"/>
    <property type="evidence" value="ECO:0007669"/>
    <property type="project" value="TreeGrafter"/>
</dbReference>
<reference evidence="2 3" key="1">
    <citation type="journal article" date="2016" name="Nat. Commun.">
        <title>Thousands of microbial genomes shed light on interconnected biogeochemical processes in an aquifer system.</title>
        <authorList>
            <person name="Anantharaman K."/>
            <person name="Brown C.T."/>
            <person name="Hug L.A."/>
            <person name="Sharon I."/>
            <person name="Castelle C.J."/>
            <person name="Probst A.J."/>
            <person name="Thomas B.C."/>
            <person name="Singh A."/>
            <person name="Wilkins M.J."/>
            <person name="Karaoz U."/>
            <person name="Brodie E.L."/>
            <person name="Williams K.H."/>
            <person name="Hubbard S.S."/>
            <person name="Banfield J.F."/>
        </authorList>
    </citation>
    <scope>NUCLEOTIDE SEQUENCE [LARGE SCALE GENOMIC DNA]</scope>
</reference>
<gene>
    <name evidence="2" type="ORF">A2W60_02475</name>
</gene>
<dbReference type="Gene3D" id="3.30.420.340">
    <property type="entry name" value="UvrC, RNAse H endonuclease domain"/>
    <property type="match status" value="1"/>
</dbReference>
<dbReference type="PANTHER" id="PTHR30562">
    <property type="entry name" value="UVRC/OXIDOREDUCTASE"/>
    <property type="match status" value="1"/>
</dbReference>
<evidence type="ECO:0000313" key="2">
    <source>
        <dbReference type="EMBL" id="OGD29551.1"/>
    </source>
</evidence>
<proteinExistence type="predicted"/>
<dbReference type="Proteomes" id="UP000179184">
    <property type="component" value="Unassembled WGS sequence"/>
</dbReference>
<dbReference type="InterPro" id="IPR038476">
    <property type="entry name" value="UvrC_RNase_H_dom_sf"/>
</dbReference>
<dbReference type="Pfam" id="PF08459">
    <property type="entry name" value="UvrC_RNaseH_dom"/>
    <property type="match status" value="1"/>
</dbReference>
<accession>A0A1F5BG24</accession>